<evidence type="ECO:0000313" key="1">
    <source>
        <dbReference type="EMBL" id="KRN07493.1"/>
    </source>
</evidence>
<dbReference type="EMBL" id="AYZF01000002">
    <property type="protein sequence ID" value="KRN07493.1"/>
    <property type="molecule type" value="Genomic_DNA"/>
</dbReference>
<evidence type="ECO:0000313" key="2">
    <source>
        <dbReference type="Proteomes" id="UP000050961"/>
    </source>
</evidence>
<protein>
    <recommendedName>
        <fullName evidence="3">Transposase IS204/IS1001/IS1096/IS1165 DDE domain-containing protein</fullName>
    </recommendedName>
</protein>
<keyword evidence="2" id="KW-1185">Reference proteome</keyword>
<dbReference type="AlphaFoldDB" id="A0A023CYJ4"/>
<gene>
    <name evidence="1" type="ORF">FD15_GL000775</name>
</gene>
<name>A0A023CYJ4_9LACO</name>
<organism evidence="1 2">
    <name type="scientific">Liquorilactobacillus sucicola DSM 21376 = JCM 15457</name>
    <dbReference type="NCBI Taxonomy" id="1423806"/>
    <lineage>
        <taxon>Bacteria</taxon>
        <taxon>Bacillati</taxon>
        <taxon>Bacillota</taxon>
        <taxon>Bacilli</taxon>
        <taxon>Lactobacillales</taxon>
        <taxon>Lactobacillaceae</taxon>
        <taxon>Liquorilactobacillus</taxon>
    </lineage>
</organism>
<evidence type="ECO:0008006" key="3">
    <source>
        <dbReference type="Google" id="ProtNLM"/>
    </source>
</evidence>
<proteinExistence type="predicted"/>
<reference evidence="1 2" key="1">
    <citation type="journal article" date="2015" name="Genome Announc.">
        <title>Expanding the biotechnology potential of lactobacilli through comparative genomics of 213 strains and associated genera.</title>
        <authorList>
            <person name="Sun Z."/>
            <person name="Harris H.M."/>
            <person name="McCann A."/>
            <person name="Guo C."/>
            <person name="Argimon S."/>
            <person name="Zhang W."/>
            <person name="Yang X."/>
            <person name="Jeffery I.B."/>
            <person name="Cooney J.C."/>
            <person name="Kagawa T.F."/>
            <person name="Liu W."/>
            <person name="Song Y."/>
            <person name="Salvetti E."/>
            <person name="Wrobel A."/>
            <person name="Rasinkangas P."/>
            <person name="Parkhill J."/>
            <person name="Rea M.C."/>
            <person name="O'Sullivan O."/>
            <person name="Ritari J."/>
            <person name="Douillard F.P."/>
            <person name="Paul Ross R."/>
            <person name="Yang R."/>
            <person name="Briner A.E."/>
            <person name="Felis G.E."/>
            <person name="de Vos W.M."/>
            <person name="Barrangou R."/>
            <person name="Klaenhammer T.R."/>
            <person name="Caufield P.W."/>
            <person name="Cui Y."/>
            <person name="Zhang H."/>
            <person name="O'Toole P.W."/>
        </authorList>
    </citation>
    <scope>NUCLEOTIDE SEQUENCE [LARGE SCALE GENOMIC DNA]</scope>
    <source>
        <strain evidence="1 2">DSM 21376</strain>
    </source>
</reference>
<accession>A0A023CYJ4</accession>
<sequence length="82" mass="9913">MSFIAIDVDTNRLVSTLPDRLNRNIKKHFQSNYSLAERRKNKQIKRTAYGYKNCSHFYTQIRIEFTIQIKKENQFENELIFP</sequence>
<comment type="caution">
    <text evidence="1">The sequence shown here is derived from an EMBL/GenBank/DDBJ whole genome shotgun (WGS) entry which is preliminary data.</text>
</comment>
<dbReference type="Proteomes" id="UP000050961">
    <property type="component" value="Unassembled WGS sequence"/>
</dbReference>
<dbReference type="PATRIC" id="fig|1423806.3.peg.787"/>